<evidence type="ECO:0000313" key="4">
    <source>
        <dbReference type="Proteomes" id="UP000557344"/>
    </source>
</evidence>
<evidence type="ECO:0000313" key="1">
    <source>
        <dbReference type="EMBL" id="MBB4481518.1"/>
    </source>
</evidence>
<dbReference type="RefSeq" id="WP_183843180.1">
    <property type="nucleotide sequence ID" value="NZ_JACIHU010000009.1"/>
</dbReference>
<dbReference type="AlphaFoldDB" id="A0A7W6VC39"/>
<protein>
    <submittedName>
        <fullName evidence="1">Uncharacterized protein</fullName>
    </submittedName>
</protein>
<dbReference type="Proteomes" id="UP000557344">
    <property type="component" value="Unassembled WGS sequence"/>
</dbReference>
<dbReference type="Proteomes" id="UP000523431">
    <property type="component" value="Unassembled WGS sequence"/>
</dbReference>
<organism evidence="1 4">
    <name type="scientific">Rhizobium etli</name>
    <dbReference type="NCBI Taxonomy" id="29449"/>
    <lineage>
        <taxon>Bacteria</taxon>
        <taxon>Pseudomonadati</taxon>
        <taxon>Pseudomonadota</taxon>
        <taxon>Alphaproteobacteria</taxon>
        <taxon>Hyphomicrobiales</taxon>
        <taxon>Rhizobiaceae</taxon>
        <taxon>Rhizobium/Agrobacterium group</taxon>
        <taxon>Rhizobium</taxon>
    </lineage>
</organism>
<comment type="caution">
    <text evidence="1">The sequence shown here is derived from an EMBL/GenBank/DDBJ whole genome shotgun (WGS) entry which is preliminary data.</text>
</comment>
<name>A0A7W6VC39_RHIET</name>
<evidence type="ECO:0000313" key="3">
    <source>
        <dbReference type="Proteomes" id="UP000523431"/>
    </source>
</evidence>
<proteinExistence type="predicted"/>
<reference evidence="3 4" key="1">
    <citation type="submission" date="2020-08" db="EMBL/GenBank/DDBJ databases">
        <title>Genomic Encyclopedia of Type Strains, Phase IV (KMG-V): Genome sequencing to study the core and pangenomes of soil and plant-associated prokaryotes.</title>
        <authorList>
            <person name="Whitman W."/>
        </authorList>
    </citation>
    <scope>NUCLEOTIDE SEQUENCE [LARGE SCALE GENOMIC DNA]</scope>
    <source>
        <strain evidence="1 4">SEMIA 471</strain>
        <strain evidence="2 3">SEMIA 489</strain>
    </source>
</reference>
<sequence length="271" mass="29367">MESALNDFRELLAVETAKIDRSLAETLNKTISLLASKGNLQSSAGMILITRNASDTIPMHCQTAFVLLLRSLTAHGIQVDQSNKDTVIGVLRAWIKGRLLQLREVASQTAPMANQNPAEKDNYLKEIEYLGDLEIRRIASEVALIAAAHSRDKPDQQGYNLVFNAQVGVIQTGAGSFGIANQHIDQGASKALTEALAKIHALATADDDPQRNDVLDLVADTRAELEKEKPNQFKVKSLVSGLGDALSLMPKMKEAYDALKWAGTLVGVNLP</sequence>
<dbReference type="EMBL" id="JACIID010000009">
    <property type="protein sequence ID" value="MBB4537347.1"/>
    <property type="molecule type" value="Genomic_DNA"/>
</dbReference>
<evidence type="ECO:0000313" key="2">
    <source>
        <dbReference type="EMBL" id="MBB4537347.1"/>
    </source>
</evidence>
<accession>A0A7W6VC39</accession>
<dbReference type="EMBL" id="JACIHU010000009">
    <property type="protein sequence ID" value="MBB4481518.1"/>
    <property type="molecule type" value="Genomic_DNA"/>
</dbReference>
<gene>
    <name evidence="1" type="ORF">GGE46_004116</name>
    <name evidence="2" type="ORF">GGE57_004113</name>
</gene>